<evidence type="ECO:0000256" key="6">
    <source>
        <dbReference type="RuleBase" id="RU361149"/>
    </source>
</evidence>
<dbReference type="Pfam" id="PF00048">
    <property type="entry name" value="IL8"/>
    <property type="match status" value="1"/>
</dbReference>
<sequence>MKTPQLLLLLAVTLCSFPTRGCRCIRTTSDPVPTRVIRRIEVVPVSGLCRRTEIIVTRRNGSKLCVNPDEAWLHVLLSKLQHNSLIST</sequence>
<name>A0AAQ4Q1Z9_GASAC</name>
<dbReference type="GO" id="GO:0006952">
    <property type="term" value="P:defense response"/>
    <property type="evidence" value="ECO:0007669"/>
    <property type="project" value="InterPro"/>
</dbReference>
<dbReference type="PANTHER" id="PTHR12015">
    <property type="entry name" value="SMALL INDUCIBLE CYTOKINE A"/>
    <property type="match status" value="1"/>
</dbReference>
<evidence type="ECO:0000256" key="5">
    <source>
        <dbReference type="ARBA" id="ARBA00023157"/>
    </source>
</evidence>
<dbReference type="InterPro" id="IPR001089">
    <property type="entry name" value="Chemokine_CXC"/>
</dbReference>
<evidence type="ECO:0000256" key="3">
    <source>
        <dbReference type="ARBA" id="ARBA00022514"/>
    </source>
</evidence>
<keyword evidence="9" id="KW-1185">Reference proteome</keyword>
<evidence type="ECO:0000313" key="8">
    <source>
        <dbReference type="Ensembl" id="ENSGACP00000044827.1"/>
    </source>
</evidence>
<dbReference type="InterPro" id="IPR039809">
    <property type="entry name" value="Chemokine_b/g/d"/>
</dbReference>
<comment type="subcellular location">
    <subcellularLocation>
        <location evidence="1 6">Secreted</location>
    </subcellularLocation>
</comment>
<comment type="similarity">
    <text evidence="2 6">Belongs to the intercrine alpha (chemokine CxC) family.</text>
</comment>
<proteinExistence type="inferred from homology"/>
<dbReference type="PROSITE" id="PS00471">
    <property type="entry name" value="SMALL_CYTOKINES_CXC"/>
    <property type="match status" value="1"/>
</dbReference>
<dbReference type="GO" id="GO:0006955">
    <property type="term" value="P:immune response"/>
    <property type="evidence" value="ECO:0007669"/>
    <property type="project" value="InterPro"/>
</dbReference>
<organism evidence="8 9">
    <name type="scientific">Gasterosteus aculeatus aculeatus</name>
    <name type="common">three-spined stickleback</name>
    <dbReference type="NCBI Taxonomy" id="481459"/>
    <lineage>
        <taxon>Eukaryota</taxon>
        <taxon>Metazoa</taxon>
        <taxon>Chordata</taxon>
        <taxon>Craniata</taxon>
        <taxon>Vertebrata</taxon>
        <taxon>Euteleostomi</taxon>
        <taxon>Actinopterygii</taxon>
        <taxon>Neopterygii</taxon>
        <taxon>Teleostei</taxon>
        <taxon>Neoteleostei</taxon>
        <taxon>Acanthomorphata</taxon>
        <taxon>Eupercaria</taxon>
        <taxon>Perciformes</taxon>
        <taxon>Cottioidei</taxon>
        <taxon>Gasterosteales</taxon>
        <taxon>Gasterosteidae</taxon>
        <taxon>Gasterosteus</taxon>
    </lineage>
</organism>
<evidence type="ECO:0000256" key="1">
    <source>
        <dbReference type="ARBA" id="ARBA00004613"/>
    </source>
</evidence>
<dbReference type="SUPFAM" id="SSF54117">
    <property type="entry name" value="Interleukin 8-like chemokines"/>
    <property type="match status" value="1"/>
</dbReference>
<dbReference type="SMART" id="SM00199">
    <property type="entry name" value="SCY"/>
    <property type="match status" value="1"/>
</dbReference>
<evidence type="ECO:0000256" key="4">
    <source>
        <dbReference type="ARBA" id="ARBA00022525"/>
    </source>
</evidence>
<dbReference type="Gene3D" id="2.40.50.40">
    <property type="match status" value="1"/>
</dbReference>
<evidence type="ECO:0000259" key="7">
    <source>
        <dbReference type="SMART" id="SM00199"/>
    </source>
</evidence>
<reference evidence="8 9" key="1">
    <citation type="journal article" date="2021" name="G3 (Bethesda)">
        <title>Improved contiguity of the threespine stickleback genome using long-read sequencing.</title>
        <authorList>
            <person name="Nath S."/>
            <person name="Shaw D.E."/>
            <person name="White M.A."/>
        </authorList>
    </citation>
    <scope>NUCLEOTIDE SEQUENCE [LARGE SCALE GENOMIC DNA]</scope>
    <source>
        <strain evidence="8 9">Lake Benthic</strain>
    </source>
</reference>
<keyword evidence="4 6" id="KW-0964">Secreted</keyword>
<keyword evidence="5" id="KW-1015">Disulfide bond</keyword>
<dbReference type="InterPro" id="IPR001811">
    <property type="entry name" value="Chemokine_IL8-like_dom"/>
</dbReference>
<dbReference type="InterPro" id="IPR036048">
    <property type="entry name" value="Interleukin_8-like_sf"/>
</dbReference>
<keyword evidence="6" id="KW-0732">Signal</keyword>
<dbReference type="AlphaFoldDB" id="A0AAQ4Q1Z9"/>
<dbReference type="PRINTS" id="PR00437">
    <property type="entry name" value="SMALLCYTKCXC"/>
</dbReference>
<reference evidence="8" key="3">
    <citation type="submission" date="2025-09" db="UniProtKB">
        <authorList>
            <consortium name="Ensembl"/>
        </authorList>
    </citation>
    <scope>IDENTIFICATION</scope>
</reference>
<feature type="domain" description="Chemokine interleukin-8-like" evidence="7">
    <location>
        <begin position="19"/>
        <end position="80"/>
    </location>
</feature>
<keyword evidence="6" id="KW-0145">Chemotaxis</keyword>
<keyword evidence="3 6" id="KW-0202">Cytokine</keyword>
<dbReference type="CDD" id="cd00273">
    <property type="entry name" value="Chemokine_CXC"/>
    <property type="match status" value="1"/>
</dbReference>
<accession>A0AAQ4Q1Z9</accession>
<dbReference type="GeneTree" id="ENSGT01000000214675"/>
<dbReference type="InterPro" id="IPR033899">
    <property type="entry name" value="CXC_Chemokine_domain"/>
</dbReference>
<reference evidence="8" key="2">
    <citation type="submission" date="2025-08" db="UniProtKB">
        <authorList>
            <consortium name="Ensembl"/>
        </authorList>
    </citation>
    <scope>IDENTIFICATION</scope>
</reference>
<dbReference type="GO" id="GO:0005615">
    <property type="term" value="C:extracellular space"/>
    <property type="evidence" value="ECO:0007669"/>
    <property type="project" value="UniProtKB-UniRule"/>
</dbReference>
<evidence type="ECO:0000313" key="9">
    <source>
        <dbReference type="Proteomes" id="UP000007635"/>
    </source>
</evidence>
<evidence type="ECO:0000256" key="2">
    <source>
        <dbReference type="ARBA" id="ARBA00010665"/>
    </source>
</evidence>
<dbReference type="GO" id="GO:0008009">
    <property type="term" value="F:chemokine activity"/>
    <property type="evidence" value="ECO:0007669"/>
    <property type="project" value="InterPro"/>
</dbReference>
<dbReference type="Proteomes" id="UP000007635">
    <property type="component" value="Chromosome XIII"/>
</dbReference>
<dbReference type="InterPro" id="IPR018048">
    <property type="entry name" value="Chemokine_CXC_CS"/>
</dbReference>
<protein>
    <recommendedName>
        <fullName evidence="6">C-X-C motif chemokine</fullName>
    </recommendedName>
</protein>
<dbReference type="Ensembl" id="ENSGACT00000041218.1">
    <property type="protein sequence ID" value="ENSGACP00000044827.1"/>
    <property type="gene ID" value="ENSGACG00000023330.1"/>
</dbReference>
<feature type="signal peptide" evidence="6">
    <location>
        <begin position="1"/>
        <end position="24"/>
    </location>
</feature>
<feature type="chain" id="PRO_5042671022" description="C-X-C motif chemokine" evidence="6">
    <location>
        <begin position="25"/>
        <end position="88"/>
    </location>
</feature>